<evidence type="ECO:0000256" key="6">
    <source>
        <dbReference type="ARBA" id="ARBA00022741"/>
    </source>
</evidence>
<dbReference type="GO" id="GO:0016779">
    <property type="term" value="F:nucleotidyltransferase activity"/>
    <property type="evidence" value="ECO:0007669"/>
    <property type="project" value="UniProtKB-KW"/>
</dbReference>
<dbReference type="PANTHER" id="PTHR12153">
    <property type="entry name" value="SELENOPROTEIN O"/>
    <property type="match status" value="1"/>
</dbReference>
<name>A0A9D4GYD4_DREPO</name>
<sequence length="638" mass="72730">MSTFEALSFDNLALKLLPIDPEKDNFARQVPGACFSLVMPEKVENPKMVAYSPSAMRLLDLDDSQMRREDAAEYFGGNKLLPGSKPAAHCYCGHQFGYFSGQLGDGAAMYLGEVVNKAGDRWEIQVKGAGPTPYSRQSDGRKVLRSTIREFLCSEAMHHLGIATTRAGTCVTSDTRVVRDIFYNGNPIQERCSVVLRIAPTFFRFGSFEIVRGTSADTGRKGPSEGNEQLLRQMLDYCIKNFYPEIWSAHQDSKEDLYFEFWREVTRRTARLVADWQCVGWCHGVLNTDNMSIMGITIDYGPFGFQDRYKPDFICNASDDGGRYTYQKQPEICKWNCKKLAEAMRMVLPAARTEPNLHQIFDEAYQDGYTSKMRMKFGLMKSIPEDKDLVESFFQTMEKTGADFTNSFRCLSGIPLPSSSDFVKRFEDVKDYLLTQCCTAEELKKEYKPRMDPRQLQMFLQLMQTNPGVVSALGPRFAAISQELERMEKMELLESLTDESKLTDDRKSWEEWFTKYTDRLRLEEEGCSDLDLLNSERVKVMNQTNPKYILRNYIAQNAIDTAEKGDYSEVRRVLRLLENPYEESVNLSDLSISYAQTVTDADEQMSGASSFNVDAGHVRASCSYDSRPPEWALALRVT</sequence>
<evidence type="ECO:0000256" key="3">
    <source>
        <dbReference type="ARBA" id="ARBA00022679"/>
    </source>
</evidence>
<accession>A0A9D4GYD4</accession>
<keyword evidence="11" id="KW-1185">Reference proteome</keyword>
<evidence type="ECO:0000256" key="9">
    <source>
        <dbReference type="ARBA" id="ARBA00031547"/>
    </source>
</evidence>
<comment type="similarity">
    <text evidence="2">Belongs to the SELO family.</text>
</comment>
<comment type="cofactor">
    <cofactor evidence="1">
        <name>Mg(2+)</name>
        <dbReference type="ChEBI" id="CHEBI:18420"/>
    </cofactor>
</comment>
<dbReference type="AlphaFoldDB" id="A0A9D4GYD4"/>
<dbReference type="NCBIfam" id="NF000658">
    <property type="entry name" value="PRK00029.1"/>
    <property type="match status" value="1"/>
</dbReference>
<keyword evidence="4" id="KW-0548">Nucleotidyltransferase</keyword>
<dbReference type="PANTHER" id="PTHR12153:SF15">
    <property type="entry name" value="PROTEIN ADENYLYLTRANSFERASE SELO, MITOCHONDRIAL"/>
    <property type="match status" value="1"/>
</dbReference>
<evidence type="ECO:0000256" key="1">
    <source>
        <dbReference type="ARBA" id="ARBA00001946"/>
    </source>
</evidence>
<keyword evidence="3" id="KW-0808">Transferase</keyword>
<dbReference type="EMBL" id="JAIWYP010000005">
    <property type="protein sequence ID" value="KAH3825976.1"/>
    <property type="molecule type" value="Genomic_DNA"/>
</dbReference>
<evidence type="ECO:0000256" key="7">
    <source>
        <dbReference type="ARBA" id="ARBA00022840"/>
    </source>
</evidence>
<proteinExistence type="inferred from homology"/>
<evidence type="ECO:0000313" key="10">
    <source>
        <dbReference type="EMBL" id="KAH3825976.1"/>
    </source>
</evidence>
<protein>
    <recommendedName>
        <fullName evidence="9">Selenoprotein O</fullName>
    </recommendedName>
</protein>
<evidence type="ECO:0000256" key="8">
    <source>
        <dbReference type="ARBA" id="ARBA00022842"/>
    </source>
</evidence>
<keyword evidence="6" id="KW-0547">Nucleotide-binding</keyword>
<evidence type="ECO:0000256" key="4">
    <source>
        <dbReference type="ARBA" id="ARBA00022695"/>
    </source>
</evidence>
<dbReference type="GO" id="GO:0046872">
    <property type="term" value="F:metal ion binding"/>
    <property type="evidence" value="ECO:0007669"/>
    <property type="project" value="UniProtKB-KW"/>
</dbReference>
<reference evidence="10" key="1">
    <citation type="journal article" date="2019" name="bioRxiv">
        <title>The Genome of the Zebra Mussel, Dreissena polymorpha: A Resource for Invasive Species Research.</title>
        <authorList>
            <person name="McCartney M.A."/>
            <person name="Auch B."/>
            <person name="Kono T."/>
            <person name="Mallez S."/>
            <person name="Zhang Y."/>
            <person name="Obille A."/>
            <person name="Becker A."/>
            <person name="Abrahante J.E."/>
            <person name="Garbe J."/>
            <person name="Badalamenti J.P."/>
            <person name="Herman A."/>
            <person name="Mangelson H."/>
            <person name="Liachko I."/>
            <person name="Sullivan S."/>
            <person name="Sone E.D."/>
            <person name="Koren S."/>
            <person name="Silverstein K.A.T."/>
            <person name="Beckman K.B."/>
            <person name="Gohl D.M."/>
        </authorList>
    </citation>
    <scope>NUCLEOTIDE SEQUENCE</scope>
    <source>
        <strain evidence="10">Duluth1</strain>
        <tissue evidence="10">Whole animal</tissue>
    </source>
</reference>
<reference evidence="10" key="2">
    <citation type="submission" date="2020-11" db="EMBL/GenBank/DDBJ databases">
        <authorList>
            <person name="McCartney M.A."/>
            <person name="Auch B."/>
            <person name="Kono T."/>
            <person name="Mallez S."/>
            <person name="Becker A."/>
            <person name="Gohl D.M."/>
            <person name="Silverstein K.A.T."/>
            <person name="Koren S."/>
            <person name="Bechman K.B."/>
            <person name="Herman A."/>
            <person name="Abrahante J.E."/>
            <person name="Garbe J."/>
        </authorList>
    </citation>
    <scope>NUCLEOTIDE SEQUENCE</scope>
    <source>
        <strain evidence="10">Duluth1</strain>
        <tissue evidence="10">Whole animal</tissue>
    </source>
</reference>
<organism evidence="10 11">
    <name type="scientific">Dreissena polymorpha</name>
    <name type="common">Zebra mussel</name>
    <name type="synonym">Mytilus polymorpha</name>
    <dbReference type="NCBI Taxonomy" id="45954"/>
    <lineage>
        <taxon>Eukaryota</taxon>
        <taxon>Metazoa</taxon>
        <taxon>Spiralia</taxon>
        <taxon>Lophotrochozoa</taxon>
        <taxon>Mollusca</taxon>
        <taxon>Bivalvia</taxon>
        <taxon>Autobranchia</taxon>
        <taxon>Heteroconchia</taxon>
        <taxon>Euheterodonta</taxon>
        <taxon>Imparidentia</taxon>
        <taxon>Neoheterodontei</taxon>
        <taxon>Myida</taxon>
        <taxon>Dreissenoidea</taxon>
        <taxon>Dreissenidae</taxon>
        <taxon>Dreissena</taxon>
    </lineage>
</organism>
<dbReference type="InterPro" id="IPR003846">
    <property type="entry name" value="SelO"/>
</dbReference>
<comment type="caution">
    <text evidence="10">The sequence shown here is derived from an EMBL/GenBank/DDBJ whole genome shotgun (WGS) entry which is preliminary data.</text>
</comment>
<dbReference type="HAMAP" id="MF_00692">
    <property type="entry name" value="SelO"/>
    <property type="match status" value="1"/>
</dbReference>
<dbReference type="Proteomes" id="UP000828390">
    <property type="component" value="Unassembled WGS sequence"/>
</dbReference>
<gene>
    <name evidence="10" type="ORF">DPMN_127865</name>
</gene>
<keyword evidence="7" id="KW-0067">ATP-binding</keyword>
<keyword evidence="5" id="KW-0479">Metal-binding</keyword>
<evidence type="ECO:0000256" key="2">
    <source>
        <dbReference type="ARBA" id="ARBA00009747"/>
    </source>
</evidence>
<dbReference type="GO" id="GO:0005524">
    <property type="term" value="F:ATP binding"/>
    <property type="evidence" value="ECO:0007669"/>
    <property type="project" value="UniProtKB-KW"/>
</dbReference>
<keyword evidence="8" id="KW-0460">Magnesium</keyword>
<evidence type="ECO:0000313" key="11">
    <source>
        <dbReference type="Proteomes" id="UP000828390"/>
    </source>
</evidence>
<dbReference type="Pfam" id="PF02696">
    <property type="entry name" value="SelO"/>
    <property type="match status" value="1"/>
</dbReference>
<evidence type="ECO:0000256" key="5">
    <source>
        <dbReference type="ARBA" id="ARBA00022723"/>
    </source>
</evidence>